<evidence type="ECO:0000256" key="2">
    <source>
        <dbReference type="ARBA" id="ARBA00009565"/>
    </source>
</evidence>
<name>A0A8B6DQZ0_MYTGA</name>
<feature type="transmembrane region" description="Helical" evidence="7">
    <location>
        <begin position="36"/>
        <end position="56"/>
    </location>
</feature>
<evidence type="ECO:0000256" key="3">
    <source>
        <dbReference type="ARBA" id="ARBA00022692"/>
    </source>
</evidence>
<protein>
    <submittedName>
        <fullName evidence="8">Uncharacterized protein</fullName>
    </submittedName>
</protein>
<reference evidence="8" key="1">
    <citation type="submission" date="2018-11" db="EMBL/GenBank/DDBJ databases">
        <authorList>
            <person name="Alioto T."/>
            <person name="Alioto T."/>
        </authorList>
    </citation>
    <scope>NUCLEOTIDE SEQUENCE</scope>
</reference>
<evidence type="ECO:0000256" key="5">
    <source>
        <dbReference type="ARBA" id="ARBA00023136"/>
    </source>
</evidence>
<dbReference type="PANTHER" id="PTHR23320">
    <property type="entry name" value="MEMBRANE-SPANNING 4-DOMAINS SUBFAMILY A MS4A -RELATED"/>
    <property type="match status" value="1"/>
</dbReference>
<feature type="transmembrane region" description="Helical" evidence="7">
    <location>
        <begin position="114"/>
        <end position="140"/>
    </location>
</feature>
<evidence type="ECO:0000256" key="4">
    <source>
        <dbReference type="ARBA" id="ARBA00022989"/>
    </source>
</evidence>
<dbReference type="EMBL" id="UYJE01003847">
    <property type="protein sequence ID" value="VDI22885.1"/>
    <property type="molecule type" value="Genomic_DNA"/>
</dbReference>
<organism evidence="8 9">
    <name type="scientific">Mytilus galloprovincialis</name>
    <name type="common">Mediterranean mussel</name>
    <dbReference type="NCBI Taxonomy" id="29158"/>
    <lineage>
        <taxon>Eukaryota</taxon>
        <taxon>Metazoa</taxon>
        <taxon>Spiralia</taxon>
        <taxon>Lophotrochozoa</taxon>
        <taxon>Mollusca</taxon>
        <taxon>Bivalvia</taxon>
        <taxon>Autobranchia</taxon>
        <taxon>Pteriomorphia</taxon>
        <taxon>Mytilida</taxon>
        <taxon>Mytiloidea</taxon>
        <taxon>Mytilidae</taxon>
        <taxon>Mytilinae</taxon>
        <taxon>Mytilus</taxon>
    </lineage>
</organism>
<evidence type="ECO:0000313" key="9">
    <source>
        <dbReference type="Proteomes" id="UP000596742"/>
    </source>
</evidence>
<keyword evidence="9" id="KW-1185">Reference proteome</keyword>
<dbReference type="GO" id="GO:0016020">
    <property type="term" value="C:membrane"/>
    <property type="evidence" value="ECO:0007669"/>
    <property type="project" value="UniProtKB-SubCell"/>
</dbReference>
<dbReference type="InterPro" id="IPR007237">
    <property type="entry name" value="CD20-like"/>
</dbReference>
<accession>A0A8B6DQZ0</accession>
<dbReference type="Pfam" id="PF04103">
    <property type="entry name" value="CD20"/>
    <property type="match status" value="1"/>
</dbReference>
<comment type="caution">
    <text evidence="8">The sequence shown here is derived from an EMBL/GenBank/DDBJ whole genome shotgun (WGS) entry which is preliminary data.</text>
</comment>
<proteinExistence type="inferred from homology"/>
<dbReference type="Proteomes" id="UP000596742">
    <property type="component" value="Unassembled WGS sequence"/>
</dbReference>
<dbReference type="OrthoDB" id="6115041at2759"/>
<feature type="transmembrane region" description="Helical" evidence="7">
    <location>
        <begin position="83"/>
        <end position="102"/>
    </location>
</feature>
<comment type="subcellular location">
    <subcellularLocation>
        <location evidence="1">Membrane</location>
        <topology evidence="1">Multi-pass membrane protein</topology>
    </subcellularLocation>
</comment>
<evidence type="ECO:0000313" key="8">
    <source>
        <dbReference type="EMBL" id="VDI22885.1"/>
    </source>
</evidence>
<keyword evidence="4 7" id="KW-1133">Transmembrane helix</keyword>
<evidence type="ECO:0000256" key="7">
    <source>
        <dbReference type="SAM" id="Phobius"/>
    </source>
</evidence>
<dbReference type="AlphaFoldDB" id="A0A8B6DQZ0"/>
<gene>
    <name evidence="8" type="ORF">MGAL_10B089610</name>
</gene>
<keyword evidence="5 7" id="KW-0472">Membrane</keyword>
<keyword evidence="3 7" id="KW-0812">Transmembrane</keyword>
<feature type="compositionally biased region" description="Basic and acidic residues" evidence="6">
    <location>
        <begin position="230"/>
        <end position="328"/>
    </location>
</feature>
<dbReference type="PANTHER" id="PTHR23320:SF130">
    <property type="entry name" value="TRANSMEMBRANE PROTEIN 212"/>
    <property type="match status" value="1"/>
</dbReference>
<feature type="transmembrane region" description="Helical" evidence="7">
    <location>
        <begin position="152"/>
        <end position="182"/>
    </location>
</feature>
<comment type="similarity">
    <text evidence="2">Belongs to the MS4A family.</text>
</comment>
<evidence type="ECO:0000256" key="1">
    <source>
        <dbReference type="ARBA" id="ARBA00004141"/>
    </source>
</evidence>
<sequence>MAGEDTKEKMTIEGVDVGKVRNFPFSALKTLGSIQIGIGGICIGLGIIDFLLFIFFEDKFVPDPKTKETEAYQKVDTLTKTFSPVWCGVWFCVTGAFAAILSQKKLSNINYYKMTFLILSITCAAVSGPLCLIVSVTSAYLRHQITPEGFRWLVPLLVMFFAFCEIIFALISASVCCCCAPFDSSRVRVLLAKQQDDNFHAIIQKEKSIDSFDIFTTSDRRGKPLPPRNQEIKQEAKEPTVQKVDRVQQTTAKEDKRPPPAPKEERKQEKPQTDHRTRESKRSHDRKAERKDSLNSENYKYKDDEEFDGSRFEEDNPVRTRGYADRPYTKGSSYEQLKSLVIPKTAPKQTF</sequence>
<feature type="region of interest" description="Disordered" evidence="6">
    <location>
        <begin position="217"/>
        <end position="333"/>
    </location>
</feature>
<dbReference type="InterPro" id="IPR030417">
    <property type="entry name" value="MS4A"/>
</dbReference>
<evidence type="ECO:0000256" key="6">
    <source>
        <dbReference type="SAM" id="MobiDB-lite"/>
    </source>
</evidence>